<sequence length="128" mass="14809">MKFFFVILMFFSLSAFAQPSDLNQLMKKMGLEYKLAVKAQSADVMHKHLTQFILLVEQAKKHPFQQEKKQKSIEGLNLTITEAKKAIAFAERGQLDDARAVLQKVDSLRSQYHKLHEPPSFWQLLFGQ</sequence>
<dbReference type="GO" id="GO:0005506">
    <property type="term" value="F:iron ion binding"/>
    <property type="evidence" value="ECO:0007669"/>
    <property type="project" value="InterPro"/>
</dbReference>
<evidence type="ECO:0000256" key="2">
    <source>
        <dbReference type="ARBA" id="ARBA00022729"/>
    </source>
</evidence>
<accession>A0A167B7F8</accession>
<dbReference type="SUPFAM" id="SSF47175">
    <property type="entry name" value="Cytochromes"/>
    <property type="match status" value="1"/>
</dbReference>
<dbReference type="AlphaFoldDB" id="A0A167B7F8"/>
<keyword evidence="2 3" id="KW-0732">Signal</keyword>
<feature type="chain" id="PRO_5007884039" description="Cytochrome b562" evidence="3">
    <location>
        <begin position="18"/>
        <end position="128"/>
    </location>
</feature>
<evidence type="ECO:0008006" key="6">
    <source>
        <dbReference type="Google" id="ProtNLM"/>
    </source>
</evidence>
<reference evidence="4 5" key="1">
    <citation type="submission" date="2013-07" db="EMBL/GenBank/DDBJ databases">
        <title>Comparative Genomic and Metabolomic Analysis of Twelve Strains of Pseudoalteromonas luteoviolacea.</title>
        <authorList>
            <person name="Vynne N.G."/>
            <person name="Mansson M."/>
            <person name="Gram L."/>
        </authorList>
    </citation>
    <scope>NUCLEOTIDE SEQUENCE [LARGE SCALE GENOMIC DNA]</scope>
    <source>
        <strain evidence="4 5">H33</strain>
    </source>
</reference>
<dbReference type="GO" id="GO:0020037">
    <property type="term" value="F:heme binding"/>
    <property type="evidence" value="ECO:0007669"/>
    <property type="project" value="InterPro"/>
</dbReference>
<evidence type="ECO:0000313" key="4">
    <source>
        <dbReference type="EMBL" id="KZN46224.1"/>
    </source>
</evidence>
<dbReference type="InterPro" id="IPR009155">
    <property type="entry name" value="Cyt_b562"/>
</dbReference>
<dbReference type="Pfam" id="PF07361">
    <property type="entry name" value="Cytochrom_B562"/>
    <property type="match status" value="1"/>
</dbReference>
<dbReference type="EMBL" id="AUXZ01000119">
    <property type="protein sequence ID" value="KZN46224.1"/>
    <property type="molecule type" value="Genomic_DNA"/>
</dbReference>
<name>A0A167B7F8_9GAMM</name>
<dbReference type="InterPro" id="IPR010980">
    <property type="entry name" value="Cyt_c/b562"/>
</dbReference>
<proteinExistence type="inferred from homology"/>
<dbReference type="GO" id="GO:0009055">
    <property type="term" value="F:electron transfer activity"/>
    <property type="evidence" value="ECO:0007669"/>
    <property type="project" value="InterPro"/>
</dbReference>
<organism evidence="4 5">
    <name type="scientific">Pseudoalteromonas luteoviolacea H33</name>
    <dbReference type="NCBI Taxonomy" id="1365251"/>
    <lineage>
        <taxon>Bacteria</taxon>
        <taxon>Pseudomonadati</taxon>
        <taxon>Pseudomonadota</taxon>
        <taxon>Gammaproteobacteria</taxon>
        <taxon>Alteromonadales</taxon>
        <taxon>Pseudoalteromonadaceae</taxon>
        <taxon>Pseudoalteromonas</taxon>
    </lineage>
</organism>
<dbReference type="PATRIC" id="fig|1365251.3.peg.4501"/>
<evidence type="ECO:0000313" key="5">
    <source>
        <dbReference type="Proteomes" id="UP000076503"/>
    </source>
</evidence>
<dbReference type="Proteomes" id="UP000076503">
    <property type="component" value="Unassembled WGS sequence"/>
</dbReference>
<protein>
    <recommendedName>
        <fullName evidence="6">Cytochrome b562</fullName>
    </recommendedName>
</protein>
<dbReference type="GO" id="GO:0042597">
    <property type="term" value="C:periplasmic space"/>
    <property type="evidence" value="ECO:0007669"/>
    <property type="project" value="InterPro"/>
</dbReference>
<evidence type="ECO:0000256" key="1">
    <source>
        <dbReference type="ARBA" id="ARBA00005523"/>
    </source>
</evidence>
<dbReference type="OrthoDB" id="6119894at2"/>
<evidence type="ECO:0000256" key="3">
    <source>
        <dbReference type="SAM" id="SignalP"/>
    </source>
</evidence>
<dbReference type="GO" id="GO:0022900">
    <property type="term" value="P:electron transport chain"/>
    <property type="evidence" value="ECO:0007669"/>
    <property type="project" value="InterPro"/>
</dbReference>
<comment type="similarity">
    <text evidence="1">Belongs to the cytochrome b562 family.</text>
</comment>
<gene>
    <name evidence="4" type="ORF">N476_03615</name>
</gene>
<feature type="signal peptide" evidence="3">
    <location>
        <begin position="1"/>
        <end position="17"/>
    </location>
</feature>
<dbReference type="Gene3D" id="1.20.120.10">
    <property type="entry name" value="Cytochrome c/b562"/>
    <property type="match status" value="1"/>
</dbReference>
<dbReference type="RefSeq" id="WP_063363673.1">
    <property type="nucleotide sequence ID" value="NZ_AUXZ01000119.1"/>
</dbReference>
<comment type="caution">
    <text evidence="4">The sequence shown here is derived from an EMBL/GenBank/DDBJ whole genome shotgun (WGS) entry which is preliminary data.</text>
</comment>